<organism evidence="3">
    <name type="scientific">Leptocylindrus danicus</name>
    <dbReference type="NCBI Taxonomy" id="163516"/>
    <lineage>
        <taxon>Eukaryota</taxon>
        <taxon>Sar</taxon>
        <taxon>Stramenopiles</taxon>
        <taxon>Ochrophyta</taxon>
        <taxon>Bacillariophyta</taxon>
        <taxon>Coscinodiscophyceae</taxon>
        <taxon>Chaetocerotophycidae</taxon>
        <taxon>Leptocylindrales</taxon>
        <taxon>Leptocylindraceae</taxon>
        <taxon>Leptocylindrus</taxon>
    </lineage>
</organism>
<dbReference type="AlphaFoldDB" id="A0A7S2LH02"/>
<gene>
    <name evidence="3" type="ORF">LDAN0321_LOCUS17744</name>
</gene>
<accession>A0A7S2LH02</accession>
<keyword evidence="1" id="KW-0175">Coiled coil</keyword>
<feature type="coiled-coil region" evidence="1">
    <location>
        <begin position="665"/>
        <end position="699"/>
    </location>
</feature>
<feature type="compositionally biased region" description="Basic and acidic residues" evidence="2">
    <location>
        <begin position="617"/>
        <end position="633"/>
    </location>
</feature>
<protein>
    <submittedName>
        <fullName evidence="3">Uncharacterized protein</fullName>
    </submittedName>
</protein>
<name>A0A7S2LH02_9STRA</name>
<evidence type="ECO:0000256" key="2">
    <source>
        <dbReference type="SAM" id="MobiDB-lite"/>
    </source>
</evidence>
<feature type="compositionally biased region" description="Basic residues" evidence="2">
    <location>
        <begin position="18"/>
        <end position="28"/>
    </location>
</feature>
<reference evidence="3" key="1">
    <citation type="submission" date="2021-01" db="EMBL/GenBank/DDBJ databases">
        <authorList>
            <person name="Corre E."/>
            <person name="Pelletier E."/>
            <person name="Niang G."/>
            <person name="Scheremetjew M."/>
            <person name="Finn R."/>
            <person name="Kale V."/>
            <person name="Holt S."/>
            <person name="Cochrane G."/>
            <person name="Meng A."/>
            <person name="Brown T."/>
            <person name="Cohen L."/>
        </authorList>
    </citation>
    <scope>NUCLEOTIDE SEQUENCE</scope>
    <source>
        <strain evidence="3">B650</strain>
    </source>
</reference>
<evidence type="ECO:0000313" key="3">
    <source>
        <dbReference type="EMBL" id="CAD9604294.1"/>
    </source>
</evidence>
<evidence type="ECO:0000256" key="1">
    <source>
        <dbReference type="SAM" id="Coils"/>
    </source>
</evidence>
<proteinExistence type="predicted"/>
<feature type="region of interest" description="Disordered" evidence="2">
    <location>
        <begin position="596"/>
        <end position="633"/>
    </location>
</feature>
<feature type="compositionally biased region" description="Basic and acidic residues" evidence="2">
    <location>
        <begin position="300"/>
        <end position="312"/>
    </location>
</feature>
<feature type="region of interest" description="Disordered" evidence="2">
    <location>
        <begin position="299"/>
        <end position="321"/>
    </location>
</feature>
<feature type="region of interest" description="Disordered" evidence="2">
    <location>
        <begin position="1"/>
        <end position="50"/>
    </location>
</feature>
<dbReference type="EMBL" id="HBGY01028704">
    <property type="protein sequence ID" value="CAD9604294.1"/>
    <property type="molecule type" value="Transcribed_RNA"/>
</dbReference>
<sequence>MSTLLLQKDDDDAPRSSVVRRRSTRQRKMPTSTTAHSNHNNNNSPILNDNLRPISQVKTWKTKHWAAYLNEKVPLEAKAGFDQACFVMLGDDDDGDDDDDNVCRDAYSLWPALEINPQNIIQIVEKIKCLPSSTQTRKKSVVGPLVVLSELCQPCFDWLLQFDDTHDETPTVVRRSTARLHNDPITAPRMIMSRHQKLILLLGLPSASIDLYASNKVRSAALEATVAARSREQQDSSTAMRIAVDGSEAAIFDFDDEDENVLSEQYDAGMALRMKFENIKTSKRKLEFLEHLLVTSNASETRKQSSARKENDDGGVAPGACRGYDEDNIDCSAEANEYAGKKEDMSDEDDASVSADDLSAVECDEKSNALFTKVKIRRWARRAGLHEQDLPSTRKCWKENADRIPEEVKSRYLGLCFCQREKGGRYLPAIELGPDAAKMWYGDLFDQIVQRYQQLKWNREKLIDTHFVYWFDKELYSPNAFSCLEANRYISYAEGLKLGYNKVPHAIQQKLDKGRKLTDHEQALYTAAMRMKEQAMIPPKDRLNHGPERREHRCLHLTKFDRTCYRRNVGQLGENNQLLEKMMLDKRSSFCEENEGIMFDGGDESTTGTTSDDTQVESDRKRPRLDDLERKRRNPLFEEHSRFSGTNADNLIFMQRTFNEFLVNYRALQSEVSALKMEIERERKKTKSLESERDAALQRCSEQEILNKRYKRFSAMVENEMQHLKGKK</sequence>
<feature type="compositionally biased region" description="Low complexity" evidence="2">
    <location>
        <begin position="604"/>
        <end position="613"/>
    </location>
</feature>